<name>A0A2N7PJA5_9BACT</name>
<evidence type="ECO:0000313" key="1">
    <source>
        <dbReference type="EMBL" id="PMP62691.1"/>
    </source>
</evidence>
<gene>
    <name evidence="1" type="ORF">C0197_04100</name>
</gene>
<dbReference type="AlphaFoldDB" id="A0A2N7PJA5"/>
<proteinExistence type="predicted"/>
<evidence type="ECO:0000313" key="2">
    <source>
        <dbReference type="Proteomes" id="UP000235731"/>
    </source>
</evidence>
<dbReference type="Proteomes" id="UP000235731">
    <property type="component" value="Unassembled WGS sequence"/>
</dbReference>
<reference evidence="1 2" key="1">
    <citation type="submission" date="2018-01" db="EMBL/GenBank/DDBJ databases">
        <title>Metagenomic assembled genomes from two thermal pools in the Uzon Caldera, Kamchatka, Russia.</title>
        <authorList>
            <person name="Wilkins L."/>
            <person name="Ettinger C."/>
        </authorList>
    </citation>
    <scope>NUCLEOTIDE SEQUENCE [LARGE SCALE GENOMIC DNA]</scope>
    <source>
        <strain evidence="1">ZAV-15</strain>
    </source>
</reference>
<sequence length="151" mass="18233">MKFQLEDLLLEKPVSLIYWELEGEFKNFFSFLEGETELKILENLNEFYQWFTVLEIRNFMAGVKKAEKIKEINQLLEKLPIEKRREIFIIYISPEVETLDTKGSFLYSANLLVNERDLKDMERIYSKAKTYWVSLYKPYFQAMAKFLEEEL</sequence>
<dbReference type="EMBL" id="PNIE01000056">
    <property type="protein sequence ID" value="PMP62691.1"/>
    <property type="molecule type" value="Genomic_DNA"/>
</dbReference>
<protein>
    <submittedName>
        <fullName evidence="1">Uncharacterized protein</fullName>
    </submittedName>
</protein>
<comment type="caution">
    <text evidence="1">The sequence shown here is derived from an EMBL/GenBank/DDBJ whole genome shotgun (WGS) entry which is preliminary data.</text>
</comment>
<accession>A0A2N7PJA5</accession>
<organism evidence="1 2">
    <name type="scientific">Caldimicrobium thiodismutans</name>
    <dbReference type="NCBI Taxonomy" id="1653476"/>
    <lineage>
        <taxon>Bacteria</taxon>
        <taxon>Pseudomonadati</taxon>
        <taxon>Thermodesulfobacteriota</taxon>
        <taxon>Thermodesulfobacteria</taxon>
        <taxon>Thermodesulfobacteriales</taxon>
        <taxon>Thermodesulfobacteriaceae</taxon>
        <taxon>Caldimicrobium</taxon>
    </lineage>
</organism>